<dbReference type="PANTHER" id="PTHR33736:SF13">
    <property type="entry name" value="OS11G0155100 PROTEIN"/>
    <property type="match status" value="1"/>
</dbReference>
<dbReference type="Gramene" id="Kaladp0011s0017.1.v1.1">
    <property type="protein sequence ID" value="Kaladp0011s0017.1.v1.1.CDS.1"/>
    <property type="gene ID" value="Kaladp0011s0017.v1.1"/>
</dbReference>
<keyword evidence="1" id="KW-1133">Transmembrane helix</keyword>
<keyword evidence="1" id="KW-0472">Membrane</keyword>
<protein>
    <recommendedName>
        <fullName evidence="4">F-box protein</fullName>
    </recommendedName>
</protein>
<organism evidence="2 3">
    <name type="scientific">Kalanchoe fedtschenkoi</name>
    <name type="common">Lavender scallops</name>
    <name type="synonym">South American air plant</name>
    <dbReference type="NCBI Taxonomy" id="63787"/>
    <lineage>
        <taxon>Eukaryota</taxon>
        <taxon>Viridiplantae</taxon>
        <taxon>Streptophyta</taxon>
        <taxon>Embryophyta</taxon>
        <taxon>Tracheophyta</taxon>
        <taxon>Spermatophyta</taxon>
        <taxon>Magnoliopsida</taxon>
        <taxon>eudicotyledons</taxon>
        <taxon>Gunneridae</taxon>
        <taxon>Pentapetalae</taxon>
        <taxon>Saxifragales</taxon>
        <taxon>Crassulaceae</taxon>
        <taxon>Kalanchoe</taxon>
    </lineage>
</organism>
<evidence type="ECO:0000256" key="1">
    <source>
        <dbReference type="SAM" id="Phobius"/>
    </source>
</evidence>
<dbReference type="InterPro" id="IPR045283">
    <property type="entry name" value="AT3G44326-like"/>
</dbReference>
<reference evidence="2" key="1">
    <citation type="submission" date="2021-01" db="UniProtKB">
        <authorList>
            <consortium name="EnsemblPlants"/>
        </authorList>
    </citation>
    <scope>IDENTIFICATION</scope>
</reference>
<keyword evidence="3" id="KW-1185">Reference proteome</keyword>
<evidence type="ECO:0000313" key="2">
    <source>
        <dbReference type="EnsemblPlants" id="Kaladp0011s0017.1.v1.1.CDS.1"/>
    </source>
</evidence>
<evidence type="ECO:0000313" key="3">
    <source>
        <dbReference type="Proteomes" id="UP000594263"/>
    </source>
</evidence>
<proteinExistence type="predicted"/>
<keyword evidence="1" id="KW-0812">Transmembrane</keyword>
<feature type="transmembrane region" description="Helical" evidence="1">
    <location>
        <begin position="309"/>
        <end position="331"/>
    </location>
</feature>
<dbReference type="Proteomes" id="UP000594263">
    <property type="component" value="Unplaced"/>
</dbReference>
<dbReference type="OMA" id="CDERLGH"/>
<sequence length="332" mass="37282">MMSAVAEPVPTITAALHPDIIQTLILTRLDGPTLASTACASAHFNQLTSDEHLWRNISIATWPSITHPKLQSLISSFPHRHRSLYSDSFPLLTTRPLAPPSTPAIDRMAELVSAVDLFYRGRPVLTRVAETECDSGWFHGSPFRIDMLESKESVTIPITHPGSDEAFKNDLEQSLTLSWILVDPSRSKSANLSSSRPVFVLRRWTAGDVQARFATVLRVDGETEIQCRITVTCGLKEGGDEVDVREVSMHLEDMDGKNLCGEQSLAVLAAALEFGERRKGRDGEEKERYDAYLERRRERRAVKDRRERLLDLAFIGVSVSAFVSFWVFVLFW</sequence>
<dbReference type="PANTHER" id="PTHR33736">
    <property type="entry name" value="F-BOX PROTEIN-RELATED"/>
    <property type="match status" value="1"/>
</dbReference>
<dbReference type="SUPFAM" id="SSF81383">
    <property type="entry name" value="F-box domain"/>
    <property type="match status" value="1"/>
</dbReference>
<accession>A0A7N0RGK7</accession>
<dbReference type="Gene3D" id="1.20.1280.50">
    <property type="match status" value="1"/>
</dbReference>
<dbReference type="AlphaFoldDB" id="A0A7N0RGK7"/>
<evidence type="ECO:0008006" key="4">
    <source>
        <dbReference type="Google" id="ProtNLM"/>
    </source>
</evidence>
<dbReference type="EnsemblPlants" id="Kaladp0011s0017.1.v1.1">
    <property type="protein sequence ID" value="Kaladp0011s0017.1.v1.1.CDS.1"/>
    <property type="gene ID" value="Kaladp0011s0017.v1.1"/>
</dbReference>
<dbReference type="InterPro" id="IPR036047">
    <property type="entry name" value="F-box-like_dom_sf"/>
</dbReference>
<name>A0A7N0RGK7_KALFE</name>